<comment type="caution">
    <text evidence="1">The sequence shown here is derived from an EMBL/GenBank/DDBJ whole genome shotgun (WGS) entry which is preliminary data.</text>
</comment>
<dbReference type="AlphaFoldDB" id="A0A399ECG3"/>
<name>A0A399ECG3_9DEIN</name>
<proteinExistence type="predicted"/>
<dbReference type="Proteomes" id="UP000265341">
    <property type="component" value="Unassembled WGS sequence"/>
</dbReference>
<gene>
    <name evidence="1" type="ORF">Mrose_03479</name>
</gene>
<evidence type="ECO:0000313" key="1">
    <source>
        <dbReference type="EMBL" id="RIH82025.1"/>
    </source>
</evidence>
<keyword evidence="2" id="KW-1185">Reference proteome</keyword>
<protein>
    <submittedName>
        <fullName evidence="1">Uncharacterized protein</fullName>
    </submittedName>
</protein>
<reference evidence="1 2" key="1">
    <citation type="submission" date="2018-08" db="EMBL/GenBank/DDBJ databases">
        <title>Meiothermus roseus NBRC 110900 genome sequencing project.</title>
        <authorList>
            <person name="Da Costa M.S."/>
            <person name="Albuquerque L."/>
            <person name="Raposo P."/>
            <person name="Froufe H.J.C."/>
            <person name="Barroso C.S."/>
            <person name="Egas C."/>
        </authorList>
    </citation>
    <scope>NUCLEOTIDE SEQUENCE [LARGE SCALE GENOMIC DNA]</scope>
    <source>
        <strain evidence="1 2">NBRC 110900</strain>
    </source>
</reference>
<dbReference type="RefSeq" id="WP_119280511.1">
    <property type="nucleotide sequence ID" value="NZ_QWLA01000122.1"/>
</dbReference>
<dbReference type="EMBL" id="QWLA01000122">
    <property type="protein sequence ID" value="RIH82025.1"/>
    <property type="molecule type" value="Genomic_DNA"/>
</dbReference>
<accession>A0A399ECG3</accession>
<sequence length="178" mass="20390">MWAVAESPREALACDKALSLRQFRRRWPGVDPAGLEGVVLVEHTINEATWRRKFRVVFVALEEAAALPDFALRHLAGVAEMRYALKARCEDWYSDAARVHLDATPDAVWYTQEGPCAVEYDLGYARADIRRKHAGFSRMYARQFWGVAIPSRLNHLRRVLPQEPRVRVLLAPWYGDGD</sequence>
<dbReference type="OrthoDB" id="34382at2"/>
<organism evidence="1 2">
    <name type="scientific">Calidithermus roseus</name>
    <dbReference type="NCBI Taxonomy" id="1644118"/>
    <lineage>
        <taxon>Bacteria</taxon>
        <taxon>Thermotogati</taxon>
        <taxon>Deinococcota</taxon>
        <taxon>Deinococci</taxon>
        <taxon>Thermales</taxon>
        <taxon>Thermaceae</taxon>
        <taxon>Calidithermus</taxon>
    </lineage>
</organism>
<evidence type="ECO:0000313" key="2">
    <source>
        <dbReference type="Proteomes" id="UP000265341"/>
    </source>
</evidence>